<dbReference type="RefSeq" id="WP_012832753.1">
    <property type="nucleotide sequence ID" value="NC_013441.1"/>
</dbReference>
<keyword evidence="1" id="KW-0732">Signal</keyword>
<dbReference type="AlphaFoldDB" id="D0L3H4"/>
<dbReference type="EMBL" id="CP001802">
    <property type="protein sequence ID" value="ACY20173.1"/>
    <property type="molecule type" value="Genomic_DNA"/>
</dbReference>
<reference evidence="3" key="1">
    <citation type="submission" date="2009-10" db="EMBL/GenBank/DDBJ databases">
        <title>The complete chromosome of Gordonia bronchialis DSM 43247.</title>
        <authorList>
            <consortium name="US DOE Joint Genome Institute (JGI-PGF)"/>
            <person name="Lucas S."/>
            <person name="Copeland A."/>
            <person name="Lapidus A."/>
            <person name="Glavina del Rio T."/>
            <person name="Dalin E."/>
            <person name="Tice H."/>
            <person name="Bruce D."/>
            <person name="Goodwin L."/>
            <person name="Pitluck S."/>
            <person name="Kyrpides N."/>
            <person name="Mavromatis K."/>
            <person name="Ivanova N."/>
            <person name="Ovchinnikova G."/>
            <person name="Saunders E."/>
            <person name="Brettin T."/>
            <person name="Detter J.C."/>
            <person name="Han C."/>
            <person name="Larimer F."/>
            <person name="Land M."/>
            <person name="Hauser L."/>
            <person name="Markowitz V."/>
            <person name="Cheng J.-F."/>
            <person name="Hugenholtz P."/>
            <person name="Woyke T."/>
            <person name="Wu D."/>
            <person name="Jando M."/>
            <person name="Schneider S."/>
            <person name="Goeker M."/>
            <person name="Klenk H.-P."/>
            <person name="Eisen J.A."/>
        </authorList>
    </citation>
    <scope>NUCLEOTIDE SEQUENCE [LARGE SCALE GENOMIC DNA]</scope>
    <source>
        <strain evidence="3">ATCC 25592 / DSM 43247 / BCRC 13721 / JCM 3198 / KCTC 3076 / NBRC 16047 / NCTC 10667</strain>
    </source>
</reference>
<name>D0L3H4_GORB4</name>
<sequence length="171" mass="17363">MKRKLISVAAAALVSCGIATTVAATPASADPLSDLIATLLAGSSDGGNGGGPANPGPASNGVTAVQVTTGVYRGPGNQYGRKLGPDLYAMTKGKFRVSVKYNAVTSAGGENRADNCRIELRVSGPQNTDVYKTAKCSGYGDGPVVTQTGRYTATVTDRVSGRTGQSTFTIE</sequence>
<evidence type="ECO:0000256" key="1">
    <source>
        <dbReference type="SAM" id="SignalP"/>
    </source>
</evidence>
<feature type="signal peptide" evidence="1">
    <location>
        <begin position="1"/>
        <end position="23"/>
    </location>
</feature>
<protein>
    <recommendedName>
        <fullName evidence="4">Secreted protein</fullName>
    </recommendedName>
</protein>
<dbReference type="Proteomes" id="UP000001219">
    <property type="component" value="Chromosome"/>
</dbReference>
<proteinExistence type="predicted"/>
<organism evidence="2 3">
    <name type="scientific">Gordonia bronchialis (strain ATCC 25592 / DSM 43247 / BCRC 13721 / JCM 3198 / KCTC 3076 / NBRC 16047 / NCTC 10667)</name>
    <name type="common">Rhodococcus bronchialis</name>
    <dbReference type="NCBI Taxonomy" id="526226"/>
    <lineage>
        <taxon>Bacteria</taxon>
        <taxon>Bacillati</taxon>
        <taxon>Actinomycetota</taxon>
        <taxon>Actinomycetes</taxon>
        <taxon>Mycobacteriales</taxon>
        <taxon>Gordoniaceae</taxon>
        <taxon>Gordonia</taxon>
    </lineage>
</organism>
<dbReference type="STRING" id="526226.Gbro_0860"/>
<dbReference type="HOGENOM" id="CLU_1515850_0_0_11"/>
<dbReference type="KEGG" id="gbr:Gbro_0860"/>
<keyword evidence="3" id="KW-1185">Reference proteome</keyword>
<gene>
    <name evidence="2" type="ordered locus">Gbro_0860</name>
</gene>
<evidence type="ECO:0008006" key="4">
    <source>
        <dbReference type="Google" id="ProtNLM"/>
    </source>
</evidence>
<evidence type="ECO:0000313" key="2">
    <source>
        <dbReference type="EMBL" id="ACY20173.1"/>
    </source>
</evidence>
<reference evidence="2 3" key="2">
    <citation type="journal article" date="2010" name="Stand. Genomic Sci.">
        <title>Complete genome sequence of Gordonia bronchialis type strain (3410).</title>
        <authorList>
            <person name="Ivanova N."/>
            <person name="Sikorski J."/>
            <person name="Jando M."/>
            <person name="Lapidus A."/>
            <person name="Nolan M."/>
            <person name="Lucas S."/>
            <person name="Del Rio T.G."/>
            <person name="Tice H."/>
            <person name="Copeland A."/>
            <person name="Cheng J.F."/>
            <person name="Chen F."/>
            <person name="Bruce D."/>
            <person name="Goodwin L."/>
            <person name="Pitluck S."/>
            <person name="Mavromatis K."/>
            <person name="Ovchinnikova G."/>
            <person name="Pati A."/>
            <person name="Chen A."/>
            <person name="Palaniappan K."/>
            <person name="Land M."/>
            <person name="Hauser L."/>
            <person name="Chang Y.J."/>
            <person name="Jeffries C.D."/>
            <person name="Chain P."/>
            <person name="Saunders E."/>
            <person name="Han C."/>
            <person name="Detter J.C."/>
            <person name="Brettin T."/>
            <person name="Rohde M."/>
            <person name="Goker M."/>
            <person name="Bristow J."/>
            <person name="Eisen J.A."/>
            <person name="Markowitz V."/>
            <person name="Hugenholtz P."/>
            <person name="Klenk H.P."/>
            <person name="Kyrpides N.C."/>
        </authorList>
    </citation>
    <scope>NUCLEOTIDE SEQUENCE [LARGE SCALE GENOMIC DNA]</scope>
    <source>
        <strain evidence="3">ATCC 25592 / DSM 43247 / BCRC 13721 / JCM 3198 / KCTC 3076 / NBRC 16047 / NCTC 10667</strain>
    </source>
</reference>
<feature type="chain" id="PRO_5038893377" description="Secreted protein" evidence="1">
    <location>
        <begin position="24"/>
        <end position="171"/>
    </location>
</feature>
<dbReference type="PROSITE" id="PS51257">
    <property type="entry name" value="PROKAR_LIPOPROTEIN"/>
    <property type="match status" value="1"/>
</dbReference>
<evidence type="ECO:0000313" key="3">
    <source>
        <dbReference type="Proteomes" id="UP000001219"/>
    </source>
</evidence>
<accession>D0L3H4</accession>